<proteinExistence type="predicted"/>
<dbReference type="SUPFAM" id="SSF47781">
    <property type="entry name" value="RuvA domain 2-like"/>
    <property type="match status" value="1"/>
</dbReference>
<dbReference type="SMART" id="SM00278">
    <property type="entry name" value="HhH1"/>
    <property type="match status" value="2"/>
</dbReference>
<evidence type="ECO:0000313" key="4">
    <source>
        <dbReference type="Proteomes" id="UP001501459"/>
    </source>
</evidence>
<accession>A0ABN0ZC07</accession>
<dbReference type="PANTHER" id="PTHR21180">
    <property type="entry name" value="ENDONUCLEASE/EXONUCLEASE/PHOSPHATASE FAMILY DOMAIN-CONTAINING PROTEIN 1"/>
    <property type="match status" value="1"/>
</dbReference>
<keyword evidence="1" id="KW-1133">Transmembrane helix</keyword>
<dbReference type="Gene3D" id="1.10.150.310">
    <property type="entry name" value="Tex RuvX-like domain-like"/>
    <property type="match status" value="1"/>
</dbReference>
<dbReference type="NCBIfam" id="TIGR00426">
    <property type="entry name" value="competence protein ComEA helix-hairpin-helix repeat region"/>
    <property type="match status" value="1"/>
</dbReference>
<dbReference type="InterPro" id="IPR051675">
    <property type="entry name" value="Endo/Exo/Phosphatase_dom_1"/>
</dbReference>
<protein>
    <submittedName>
        <fullName evidence="3">Helix-hairpin-helix domain-containing protein</fullName>
    </submittedName>
</protein>
<dbReference type="InterPro" id="IPR004509">
    <property type="entry name" value="Competence_ComEA_HhH"/>
</dbReference>
<reference evidence="3 4" key="1">
    <citation type="journal article" date="2019" name="Int. J. Syst. Evol. Microbiol.">
        <title>The Global Catalogue of Microorganisms (GCM) 10K type strain sequencing project: providing services to taxonomists for standard genome sequencing and annotation.</title>
        <authorList>
            <consortium name="The Broad Institute Genomics Platform"/>
            <consortium name="The Broad Institute Genome Sequencing Center for Infectious Disease"/>
            <person name="Wu L."/>
            <person name="Ma J."/>
        </authorList>
    </citation>
    <scope>NUCLEOTIDE SEQUENCE [LARGE SCALE GENOMIC DNA]</scope>
    <source>
        <strain evidence="3 4">JCM 12149</strain>
    </source>
</reference>
<dbReference type="InterPro" id="IPR010994">
    <property type="entry name" value="RuvA_2-like"/>
</dbReference>
<dbReference type="Proteomes" id="UP001501459">
    <property type="component" value="Unassembled WGS sequence"/>
</dbReference>
<feature type="domain" description="Helix-hairpin-helix DNA-binding motif class 1" evidence="2">
    <location>
        <begin position="174"/>
        <end position="193"/>
    </location>
</feature>
<dbReference type="EMBL" id="BAAADM010000054">
    <property type="protein sequence ID" value="GAA0442935.1"/>
    <property type="molecule type" value="Genomic_DNA"/>
</dbReference>
<sequence length="197" mass="21605">MFHPLKKYLFPIILVLAVAVFLFWNMDKTGDVDVEKHTDATENDTDMTVDGKKDDQPTAIIVDIKGEVVDPGVYDVKPDSRVHDVIQMAGGFTKQADRTTVNLAQKVQDEMVIMVSSKANNNQVSPSSPESASDKVRINNADQATMETLNGIGPSKAQAIIQYRDDNGLFKKADDLLDVSGIGEKTLEALKDDIQVP</sequence>
<dbReference type="Pfam" id="PF12836">
    <property type="entry name" value="HHH_3"/>
    <property type="match status" value="1"/>
</dbReference>
<keyword evidence="1" id="KW-0472">Membrane</keyword>
<dbReference type="PANTHER" id="PTHR21180:SF32">
    <property type="entry name" value="ENDONUCLEASE_EXONUCLEASE_PHOSPHATASE FAMILY DOMAIN-CONTAINING PROTEIN 1"/>
    <property type="match status" value="1"/>
</dbReference>
<keyword evidence="1" id="KW-0812">Transmembrane</keyword>
<feature type="transmembrane region" description="Helical" evidence="1">
    <location>
        <begin position="7"/>
        <end position="26"/>
    </location>
</feature>
<name>A0ABN0ZC07_9BACI</name>
<dbReference type="InterPro" id="IPR003583">
    <property type="entry name" value="Hlx-hairpin-Hlx_DNA-bd_motif"/>
</dbReference>
<dbReference type="InterPro" id="IPR019554">
    <property type="entry name" value="Soluble_ligand-bd"/>
</dbReference>
<organism evidence="3 4">
    <name type="scientific">Lentibacillus halophilus</name>
    <dbReference type="NCBI Taxonomy" id="295065"/>
    <lineage>
        <taxon>Bacteria</taxon>
        <taxon>Bacillati</taxon>
        <taxon>Bacillota</taxon>
        <taxon>Bacilli</taxon>
        <taxon>Bacillales</taxon>
        <taxon>Bacillaceae</taxon>
        <taxon>Lentibacillus</taxon>
    </lineage>
</organism>
<evidence type="ECO:0000259" key="2">
    <source>
        <dbReference type="SMART" id="SM00278"/>
    </source>
</evidence>
<gene>
    <name evidence="3" type="ORF">GCM10008983_20070</name>
</gene>
<evidence type="ECO:0000313" key="3">
    <source>
        <dbReference type="EMBL" id="GAA0442935.1"/>
    </source>
</evidence>
<dbReference type="RefSeq" id="WP_343752731.1">
    <property type="nucleotide sequence ID" value="NZ_BAAADM010000054.1"/>
</dbReference>
<evidence type="ECO:0000256" key="1">
    <source>
        <dbReference type="SAM" id="Phobius"/>
    </source>
</evidence>
<feature type="domain" description="Helix-hairpin-helix DNA-binding motif class 1" evidence="2">
    <location>
        <begin position="144"/>
        <end position="163"/>
    </location>
</feature>
<keyword evidence="4" id="KW-1185">Reference proteome</keyword>
<comment type="caution">
    <text evidence="3">The sequence shown here is derived from an EMBL/GenBank/DDBJ whole genome shotgun (WGS) entry which is preliminary data.</text>
</comment>
<dbReference type="Pfam" id="PF10531">
    <property type="entry name" value="SLBB"/>
    <property type="match status" value="1"/>
</dbReference>
<dbReference type="Gene3D" id="3.10.560.10">
    <property type="entry name" value="Outer membrane lipoprotein wza domain like"/>
    <property type="match status" value="1"/>
</dbReference>